<dbReference type="AlphaFoldDB" id="A0A223KUQ8"/>
<organism evidence="2 3">
    <name type="scientific">Sutcliffiella cohnii</name>
    <dbReference type="NCBI Taxonomy" id="33932"/>
    <lineage>
        <taxon>Bacteria</taxon>
        <taxon>Bacillati</taxon>
        <taxon>Bacillota</taxon>
        <taxon>Bacilli</taxon>
        <taxon>Bacillales</taxon>
        <taxon>Bacillaceae</taxon>
        <taxon>Sutcliffiella</taxon>
    </lineage>
</organism>
<name>A0A223KUQ8_9BACI</name>
<sequence>MKFKRNEAFRYEFGVPLPLSFIIQKINGTEVRSSSGHAQLLDISPGGMKIESDLVLPKKHDIELLFTVTIGEKEIKVRGKAVWQKQFGKLFQYGILLLDEEMEDSIIDALKELQREVRKRK</sequence>
<dbReference type="RefSeq" id="WP_066417859.1">
    <property type="nucleotide sequence ID" value="NZ_CP018866.1"/>
</dbReference>
<evidence type="ECO:0000313" key="3">
    <source>
        <dbReference type="Proteomes" id="UP000215224"/>
    </source>
</evidence>
<dbReference type="Proteomes" id="UP000215224">
    <property type="component" value="Chromosome"/>
</dbReference>
<dbReference type="InterPro" id="IPR009875">
    <property type="entry name" value="PilZ_domain"/>
</dbReference>
<dbReference type="GO" id="GO:0035438">
    <property type="term" value="F:cyclic-di-GMP binding"/>
    <property type="evidence" value="ECO:0007669"/>
    <property type="project" value="InterPro"/>
</dbReference>
<accession>A0A223KUQ8</accession>
<evidence type="ECO:0000313" key="2">
    <source>
        <dbReference type="EMBL" id="AST93205.1"/>
    </source>
</evidence>
<keyword evidence="3" id="KW-1185">Reference proteome</keyword>
<proteinExistence type="predicted"/>
<dbReference type="KEGG" id="bcoh:BC6307_19025"/>
<dbReference type="EMBL" id="CP018866">
    <property type="protein sequence ID" value="AST93205.1"/>
    <property type="molecule type" value="Genomic_DNA"/>
</dbReference>
<evidence type="ECO:0000259" key="1">
    <source>
        <dbReference type="Pfam" id="PF07238"/>
    </source>
</evidence>
<dbReference type="STRING" id="1314751.GCA_001591425_03018"/>
<dbReference type="Pfam" id="PF07238">
    <property type="entry name" value="PilZ"/>
    <property type="match status" value="1"/>
</dbReference>
<dbReference type="Gene3D" id="2.40.10.220">
    <property type="entry name" value="predicted glycosyltransferase like domains"/>
    <property type="match status" value="1"/>
</dbReference>
<feature type="domain" description="PilZ" evidence="1">
    <location>
        <begin position="9"/>
        <end position="106"/>
    </location>
</feature>
<protein>
    <recommendedName>
        <fullName evidence="1">PilZ domain-containing protein</fullName>
    </recommendedName>
</protein>
<gene>
    <name evidence="2" type="ORF">BC6307_19025</name>
</gene>
<reference evidence="2 3" key="1">
    <citation type="submission" date="2016-12" db="EMBL/GenBank/DDBJ databases">
        <title>The whole genome sequencing and assembly of Bacillus cohnii DSM 6307T strain.</title>
        <authorList>
            <person name="Lee Y.-J."/>
            <person name="Yi H."/>
            <person name="Bahn Y.-S."/>
            <person name="Kim J.F."/>
            <person name="Lee D.-W."/>
        </authorList>
    </citation>
    <scope>NUCLEOTIDE SEQUENCE [LARGE SCALE GENOMIC DNA]</scope>
    <source>
        <strain evidence="2 3">DSM 6307</strain>
    </source>
</reference>